<dbReference type="Pfam" id="PF01757">
    <property type="entry name" value="Acyl_transf_3"/>
    <property type="match status" value="1"/>
</dbReference>
<keyword evidence="1" id="KW-1133">Transmembrane helix</keyword>
<dbReference type="Proteomes" id="UP000285750">
    <property type="component" value="Unassembled WGS sequence"/>
</dbReference>
<feature type="transmembrane region" description="Helical" evidence="1">
    <location>
        <begin position="40"/>
        <end position="58"/>
    </location>
</feature>
<sequence>MKERFIYIDIFRGLCMFVVIYSHILLFSIGYPQTSLLTDFLRGFFLNSFFFISGFLSYKETNWNLSNTKRFIIKKIMTLFIPTLTCLGIFCFFMNGNYINALLGSSKSGYWFTFTLFEMFFIYAIFAFFTNRVKNITWKTILLLFLAIISYLIKKTFIEEGFLFNILSLNQLLYYFPLFLLGIICKVNVLLFHKIIKYKIIKILLLIIVCLELKTHCIPLIIYNISATLLVYYIIKDSITTNSSTSIIYKYGTKLFQRIGQNTLPIYFLHYFILFKYPNAITQYMQSLYSDFCFASHSCAGFIELIIIGTTSILIALTCIYITKILNYIPYINILMFGINTKDMTPSREYNNKK</sequence>
<accession>A0A412H6C8</accession>
<reference evidence="3 4" key="1">
    <citation type="submission" date="2018-08" db="EMBL/GenBank/DDBJ databases">
        <title>A genome reference for cultivated species of the human gut microbiota.</title>
        <authorList>
            <person name="Zou Y."/>
            <person name="Xue W."/>
            <person name="Luo G."/>
        </authorList>
    </citation>
    <scope>NUCLEOTIDE SEQUENCE [LARGE SCALE GENOMIC DNA]</scope>
    <source>
        <strain evidence="3 4">AF24-16AC</strain>
    </source>
</reference>
<feature type="transmembrane region" description="Helical" evidence="1">
    <location>
        <begin position="136"/>
        <end position="153"/>
    </location>
</feature>
<evidence type="ECO:0000313" key="3">
    <source>
        <dbReference type="EMBL" id="RGS07908.1"/>
    </source>
</evidence>
<feature type="transmembrane region" description="Helical" evidence="1">
    <location>
        <begin position="287"/>
        <end position="308"/>
    </location>
</feature>
<feature type="transmembrane region" description="Helical" evidence="1">
    <location>
        <begin position="203"/>
        <end position="235"/>
    </location>
</feature>
<feature type="transmembrane region" description="Helical" evidence="1">
    <location>
        <begin position="255"/>
        <end position="275"/>
    </location>
</feature>
<protein>
    <recommendedName>
        <fullName evidence="2">Acyltransferase 3 domain-containing protein</fullName>
    </recommendedName>
</protein>
<evidence type="ECO:0000256" key="1">
    <source>
        <dbReference type="SAM" id="Phobius"/>
    </source>
</evidence>
<dbReference type="AlphaFoldDB" id="A0A412H6C8"/>
<feature type="domain" description="Acyltransferase 3" evidence="2">
    <location>
        <begin position="6"/>
        <end position="315"/>
    </location>
</feature>
<dbReference type="RefSeq" id="WP_118431124.1">
    <property type="nucleotide sequence ID" value="NZ_CAUHQG010000003.1"/>
</dbReference>
<name>A0A412H6C8_9BACT</name>
<evidence type="ECO:0000313" key="4">
    <source>
        <dbReference type="Proteomes" id="UP000285750"/>
    </source>
</evidence>
<dbReference type="EMBL" id="QRUY01000013">
    <property type="protein sequence ID" value="RGS07908.1"/>
    <property type="molecule type" value="Genomic_DNA"/>
</dbReference>
<feature type="transmembrane region" description="Helical" evidence="1">
    <location>
        <begin position="7"/>
        <end position="28"/>
    </location>
</feature>
<dbReference type="GO" id="GO:0016747">
    <property type="term" value="F:acyltransferase activity, transferring groups other than amino-acyl groups"/>
    <property type="evidence" value="ECO:0007669"/>
    <property type="project" value="InterPro"/>
</dbReference>
<proteinExistence type="predicted"/>
<feature type="transmembrane region" description="Helical" evidence="1">
    <location>
        <begin position="314"/>
        <end position="339"/>
    </location>
</feature>
<dbReference type="InterPro" id="IPR002656">
    <property type="entry name" value="Acyl_transf_3_dom"/>
</dbReference>
<evidence type="ECO:0000259" key="2">
    <source>
        <dbReference type="Pfam" id="PF01757"/>
    </source>
</evidence>
<keyword evidence="1" id="KW-0472">Membrane</keyword>
<keyword evidence="1" id="KW-0812">Transmembrane</keyword>
<feature type="transmembrane region" description="Helical" evidence="1">
    <location>
        <begin position="110"/>
        <end position="129"/>
    </location>
</feature>
<feature type="transmembrane region" description="Helical" evidence="1">
    <location>
        <begin position="173"/>
        <end position="191"/>
    </location>
</feature>
<organism evidence="3 4">
    <name type="scientific">Phocaeicola plebeius</name>
    <dbReference type="NCBI Taxonomy" id="310297"/>
    <lineage>
        <taxon>Bacteria</taxon>
        <taxon>Pseudomonadati</taxon>
        <taxon>Bacteroidota</taxon>
        <taxon>Bacteroidia</taxon>
        <taxon>Bacteroidales</taxon>
        <taxon>Bacteroidaceae</taxon>
        <taxon>Phocaeicola</taxon>
    </lineage>
</organism>
<feature type="transmembrane region" description="Helical" evidence="1">
    <location>
        <begin position="79"/>
        <end position="98"/>
    </location>
</feature>
<gene>
    <name evidence="3" type="ORF">DWY14_07520</name>
</gene>
<comment type="caution">
    <text evidence="3">The sequence shown here is derived from an EMBL/GenBank/DDBJ whole genome shotgun (WGS) entry which is preliminary data.</text>
</comment>